<name>A0A4Q2RG26_9HYPH</name>
<proteinExistence type="predicted"/>
<evidence type="ECO:0000313" key="1">
    <source>
        <dbReference type="EMBL" id="RYB06345.1"/>
    </source>
</evidence>
<reference evidence="1 2" key="2">
    <citation type="submission" date="2019-02" db="EMBL/GenBank/DDBJ databases">
        <title>'Lichenibacterium ramalinii' gen. nov. sp. nov., 'Lichenibacterium minor' gen. nov. sp. nov.</title>
        <authorList>
            <person name="Pankratov T."/>
        </authorList>
    </citation>
    <scope>NUCLEOTIDE SEQUENCE [LARGE SCALE GENOMIC DNA]</scope>
    <source>
        <strain evidence="1 2">RmlP001</strain>
    </source>
</reference>
<protein>
    <recommendedName>
        <fullName evidence="3">Bacterial Ig domain-containing protein</fullName>
    </recommendedName>
</protein>
<dbReference type="AlphaFoldDB" id="A0A4Q2RG26"/>
<dbReference type="Proteomes" id="UP000289411">
    <property type="component" value="Unassembled WGS sequence"/>
</dbReference>
<dbReference type="Gene3D" id="2.60.40.10">
    <property type="entry name" value="Immunoglobulins"/>
    <property type="match status" value="1"/>
</dbReference>
<keyword evidence="2" id="KW-1185">Reference proteome</keyword>
<comment type="caution">
    <text evidence="1">The sequence shown here is derived from an EMBL/GenBank/DDBJ whole genome shotgun (WGS) entry which is preliminary data.</text>
</comment>
<dbReference type="InterPro" id="IPR013783">
    <property type="entry name" value="Ig-like_fold"/>
</dbReference>
<evidence type="ECO:0000313" key="2">
    <source>
        <dbReference type="Proteomes" id="UP000289411"/>
    </source>
</evidence>
<accession>A0A4Q2RG26</accession>
<evidence type="ECO:0008006" key="3">
    <source>
        <dbReference type="Google" id="ProtNLM"/>
    </source>
</evidence>
<gene>
    <name evidence="1" type="ORF">D3272_06220</name>
</gene>
<organism evidence="1 2">
    <name type="scientific">Lichenibacterium ramalinae</name>
    <dbReference type="NCBI Taxonomy" id="2316527"/>
    <lineage>
        <taxon>Bacteria</taxon>
        <taxon>Pseudomonadati</taxon>
        <taxon>Pseudomonadota</taxon>
        <taxon>Alphaproteobacteria</taxon>
        <taxon>Hyphomicrobiales</taxon>
        <taxon>Lichenihabitantaceae</taxon>
        <taxon>Lichenibacterium</taxon>
    </lineage>
</organism>
<dbReference type="EMBL" id="QYBC01000004">
    <property type="protein sequence ID" value="RYB06345.1"/>
    <property type="molecule type" value="Genomic_DNA"/>
</dbReference>
<sequence length="181" mass="17932">MAGACAAGRLVTLDDDGATVGTAVVARDGTWSSDVLLTHLGANGITARTTDAGGRAVASAPVTLTLTAVLSPPSGGIALPAQDSVHPLHGAALSAAGAAEAFVFTAHPGHDTVTGFGLSGAGADLLSFSRHSFAGFADVLRHTTLSGDGAVIHLSPRDSVTLVGVSRQDLRTHPGAVAFHP</sequence>
<reference evidence="1 2" key="1">
    <citation type="submission" date="2018-09" db="EMBL/GenBank/DDBJ databases">
        <authorList>
            <person name="Grouzdev D.S."/>
            <person name="Krutkina M.S."/>
        </authorList>
    </citation>
    <scope>NUCLEOTIDE SEQUENCE [LARGE SCALE GENOMIC DNA]</scope>
    <source>
        <strain evidence="1 2">RmlP001</strain>
    </source>
</reference>